<dbReference type="Pfam" id="PF10981">
    <property type="entry name" value="DUF2788"/>
    <property type="match status" value="1"/>
</dbReference>
<reference evidence="3" key="1">
    <citation type="submission" date="2015-08" db="EMBL/GenBank/DDBJ databases">
        <authorList>
            <person name="Babu N.S."/>
            <person name="Beckwith C.J."/>
            <person name="Beseler K.G."/>
            <person name="Brison A."/>
            <person name="Carone J.V."/>
            <person name="Caskin T.P."/>
            <person name="Diamond M."/>
            <person name="Durham M.E."/>
            <person name="Foxe J.M."/>
            <person name="Go M."/>
            <person name="Henderson B.A."/>
            <person name="Jones I.B."/>
            <person name="McGettigan J.A."/>
            <person name="Micheletti S.J."/>
            <person name="Nasrallah M.E."/>
            <person name="Ortiz D."/>
            <person name="Piller C.R."/>
            <person name="Privatt S.R."/>
            <person name="Schneider S.L."/>
            <person name="Sharp S."/>
            <person name="Smith T.C."/>
            <person name="Stanton J.D."/>
            <person name="Ullery H.E."/>
            <person name="Wilson R.J."/>
            <person name="Serrano M.G."/>
            <person name="Buck G."/>
            <person name="Lee V."/>
            <person name="Wang Y."/>
            <person name="Carvalho R."/>
            <person name="Voegtly L."/>
            <person name="Shi R."/>
            <person name="Duckworth R."/>
            <person name="Johnson A."/>
            <person name="Loviza R."/>
            <person name="Walstead R."/>
            <person name="Shah Z."/>
            <person name="Kiflezghi M."/>
            <person name="Wade K."/>
            <person name="Ball S.L."/>
            <person name="Bradley K.W."/>
            <person name="Asai D.J."/>
            <person name="Bowman C.A."/>
            <person name="Russell D.A."/>
            <person name="Pope W.H."/>
            <person name="Jacobs-Sera D."/>
            <person name="Hendrix R.W."/>
            <person name="Hatfull G.F."/>
        </authorList>
    </citation>
    <scope>NUCLEOTIDE SEQUENCE [LARGE SCALE GENOMIC DNA]</scope>
    <source>
        <strain evidence="3">JCM 19170</strain>
    </source>
</reference>
<keyword evidence="1" id="KW-0472">Membrane</keyword>
<keyword evidence="3" id="KW-1185">Reference proteome</keyword>
<evidence type="ECO:0008006" key="4">
    <source>
        <dbReference type="Google" id="ProtNLM"/>
    </source>
</evidence>
<protein>
    <recommendedName>
        <fullName evidence="4">DUF2788 domain-containing protein</fullName>
    </recommendedName>
</protein>
<evidence type="ECO:0000256" key="1">
    <source>
        <dbReference type="SAM" id="Phobius"/>
    </source>
</evidence>
<dbReference type="AlphaFoldDB" id="A0A0K6IQK6"/>
<dbReference type="RefSeq" id="WP_055422700.1">
    <property type="nucleotide sequence ID" value="NZ_CYHH01000001.1"/>
</dbReference>
<gene>
    <name evidence="2" type="ORF">Ga0061068_101340</name>
</gene>
<accession>A0A0K6IQK6</accession>
<proteinExistence type="predicted"/>
<feature type="transmembrane region" description="Helical" evidence="1">
    <location>
        <begin position="49"/>
        <end position="72"/>
    </location>
</feature>
<dbReference type="Proteomes" id="UP000182108">
    <property type="component" value="Unassembled WGS sequence"/>
</dbReference>
<keyword evidence="1" id="KW-1133">Transmembrane helix</keyword>
<sequence>MEDTVLFGLTFPQLEDLAFKILVPAFILYMIFIIANLAWKSKAGKYGTLWLFLALGIGFIGFIAKGLIQYLLGIE</sequence>
<name>A0A0K6IQK6_9PROT</name>
<evidence type="ECO:0000313" key="3">
    <source>
        <dbReference type="Proteomes" id="UP000182108"/>
    </source>
</evidence>
<organism evidence="2 3">
    <name type="scientific">Tepidiphilus thermophilus</name>
    <dbReference type="NCBI Taxonomy" id="876478"/>
    <lineage>
        <taxon>Bacteria</taxon>
        <taxon>Pseudomonadati</taxon>
        <taxon>Pseudomonadota</taxon>
        <taxon>Hydrogenophilia</taxon>
        <taxon>Hydrogenophilales</taxon>
        <taxon>Hydrogenophilaceae</taxon>
        <taxon>Tepidiphilus</taxon>
    </lineage>
</organism>
<dbReference type="OrthoDB" id="5625617at2"/>
<evidence type="ECO:0000313" key="2">
    <source>
        <dbReference type="EMBL" id="CUB05383.1"/>
    </source>
</evidence>
<keyword evidence="1" id="KW-0812">Transmembrane</keyword>
<dbReference type="EMBL" id="CYHH01000001">
    <property type="protein sequence ID" value="CUB05383.1"/>
    <property type="molecule type" value="Genomic_DNA"/>
</dbReference>
<dbReference type="InterPro" id="IPR021249">
    <property type="entry name" value="DUF2788"/>
</dbReference>
<feature type="transmembrane region" description="Helical" evidence="1">
    <location>
        <begin position="17"/>
        <end position="37"/>
    </location>
</feature>